<dbReference type="InterPro" id="IPR023650">
    <property type="entry name" value="Beta-lactam_class-A_AS"/>
</dbReference>
<evidence type="ECO:0000259" key="8">
    <source>
        <dbReference type="Pfam" id="PF13354"/>
    </source>
</evidence>
<dbReference type="EMBL" id="CP029600">
    <property type="protein sequence ID" value="AWO01889.1"/>
    <property type="molecule type" value="Genomic_DNA"/>
</dbReference>
<dbReference type="PANTHER" id="PTHR35333">
    <property type="entry name" value="BETA-LACTAMASE"/>
    <property type="match status" value="1"/>
</dbReference>
<evidence type="ECO:0000256" key="2">
    <source>
        <dbReference type="ARBA" id="ARBA00009009"/>
    </source>
</evidence>
<evidence type="ECO:0000256" key="5">
    <source>
        <dbReference type="ARBA" id="ARBA00023251"/>
    </source>
</evidence>
<keyword evidence="10" id="KW-1185">Reference proteome</keyword>
<feature type="domain" description="Beta-lactamase class A catalytic" evidence="8">
    <location>
        <begin position="49"/>
        <end position="274"/>
    </location>
</feature>
<evidence type="ECO:0000256" key="1">
    <source>
        <dbReference type="ARBA" id="ARBA00001526"/>
    </source>
</evidence>
<keyword evidence="4 6" id="KW-0378">Hydrolase</keyword>
<dbReference type="Proteomes" id="UP000246099">
    <property type="component" value="Chromosome"/>
</dbReference>
<reference evidence="9 10" key="1">
    <citation type="submission" date="2018-05" db="EMBL/GenBank/DDBJ databases">
        <title>Chitinophaga sp. nov., isolated from rhizosphere soil of Alhagi.</title>
        <authorList>
            <person name="Liu Y."/>
        </authorList>
    </citation>
    <scope>NUCLEOTIDE SEQUENCE [LARGE SCALE GENOMIC DNA]</scope>
    <source>
        <strain evidence="9 10">T22</strain>
    </source>
</reference>
<protein>
    <recommendedName>
        <fullName evidence="3 6">Beta-lactamase</fullName>
        <ecNumber evidence="3 6">3.5.2.6</ecNumber>
    </recommendedName>
</protein>
<proteinExistence type="inferred from homology"/>
<dbReference type="RefSeq" id="WP_119078097.1">
    <property type="nucleotide sequence ID" value="NZ_CP029600.1"/>
</dbReference>
<name>A0ABN5LRE0_9BACT</name>
<dbReference type="Pfam" id="PF13354">
    <property type="entry name" value="Beta-lactamase2"/>
    <property type="match status" value="1"/>
</dbReference>
<evidence type="ECO:0000256" key="6">
    <source>
        <dbReference type="RuleBase" id="RU361140"/>
    </source>
</evidence>
<accession>A0ABN5LRE0</accession>
<dbReference type="Gene3D" id="3.40.710.10">
    <property type="entry name" value="DD-peptidase/beta-lactamase superfamily"/>
    <property type="match status" value="1"/>
</dbReference>
<dbReference type="PROSITE" id="PS51257">
    <property type="entry name" value="PROKAR_LIPOPROTEIN"/>
    <property type="match status" value="1"/>
</dbReference>
<dbReference type="NCBIfam" id="NF033103">
    <property type="entry name" value="bla_class_A"/>
    <property type="match status" value="1"/>
</dbReference>
<dbReference type="PANTHER" id="PTHR35333:SF3">
    <property type="entry name" value="BETA-LACTAMASE-TYPE TRANSPEPTIDASE FOLD CONTAINING PROTEIN"/>
    <property type="match status" value="1"/>
</dbReference>
<dbReference type="NCBIfam" id="NF012099">
    <property type="entry name" value="SubclassA2"/>
    <property type="match status" value="1"/>
</dbReference>
<dbReference type="EC" id="3.5.2.6" evidence="3 6"/>
<organism evidence="9 10">
    <name type="scientific">Chitinophaga alhagiae</name>
    <dbReference type="NCBI Taxonomy" id="2203219"/>
    <lineage>
        <taxon>Bacteria</taxon>
        <taxon>Pseudomonadati</taxon>
        <taxon>Bacteroidota</taxon>
        <taxon>Chitinophagia</taxon>
        <taxon>Chitinophagales</taxon>
        <taxon>Chitinophagaceae</taxon>
        <taxon>Chitinophaga</taxon>
    </lineage>
</organism>
<comment type="similarity">
    <text evidence="2 6">Belongs to the class-A beta-lactamase family.</text>
</comment>
<evidence type="ECO:0000256" key="4">
    <source>
        <dbReference type="ARBA" id="ARBA00022801"/>
    </source>
</evidence>
<dbReference type="PROSITE" id="PS00146">
    <property type="entry name" value="BETA_LACTAMASE_A"/>
    <property type="match status" value="1"/>
</dbReference>
<sequence>MKYTLISAVVVCMMATTACQQGATGGGYTEDSLYRQIAGIAEAAGGEVGVAARNLDGGPLLQYRDSVRYPMHSVFKFPIAMAILHQVDEGKLQLHQPIYIHQKWMVPDTWSPLRDSFPKGNMDKPLSELLALMVSQSDNIACDILIDLAGGEAAINDYVRSLGITDINIAASEAKMASAWDVQFSNWAYPSAMVQLLDVLNKGAVLTKTSNDFLWKIMIETSTGPRRIKGLLPPDVVVAHKTGTGGTRDGVTSATNDAGIIFMPGGQKLAITVFITNSRADEATREGVIAKITKLIYDYELQRPKVQ</sequence>
<keyword evidence="5 6" id="KW-0046">Antibiotic resistance</keyword>
<evidence type="ECO:0000313" key="9">
    <source>
        <dbReference type="EMBL" id="AWO01889.1"/>
    </source>
</evidence>
<dbReference type="PRINTS" id="PR00118">
    <property type="entry name" value="BLACTAMASEA"/>
</dbReference>
<evidence type="ECO:0000256" key="7">
    <source>
        <dbReference type="SAM" id="SignalP"/>
    </source>
</evidence>
<gene>
    <name evidence="9" type="primary">bla</name>
    <name evidence="9" type="ORF">DLD77_09365</name>
</gene>
<dbReference type="InterPro" id="IPR000871">
    <property type="entry name" value="Beta-lactam_class-A"/>
</dbReference>
<dbReference type="InterPro" id="IPR045155">
    <property type="entry name" value="Beta-lactam_cat"/>
</dbReference>
<feature type="chain" id="PRO_5047200335" description="Beta-lactamase" evidence="7">
    <location>
        <begin position="24"/>
        <end position="307"/>
    </location>
</feature>
<dbReference type="SUPFAM" id="SSF56601">
    <property type="entry name" value="beta-lactamase/transpeptidase-like"/>
    <property type="match status" value="1"/>
</dbReference>
<comment type="catalytic activity">
    <reaction evidence="1 6">
        <text>a beta-lactam + H2O = a substituted beta-amino acid</text>
        <dbReference type="Rhea" id="RHEA:20401"/>
        <dbReference type="ChEBI" id="CHEBI:15377"/>
        <dbReference type="ChEBI" id="CHEBI:35627"/>
        <dbReference type="ChEBI" id="CHEBI:140347"/>
        <dbReference type="EC" id="3.5.2.6"/>
    </reaction>
</comment>
<evidence type="ECO:0000313" key="10">
    <source>
        <dbReference type="Proteomes" id="UP000246099"/>
    </source>
</evidence>
<evidence type="ECO:0000256" key="3">
    <source>
        <dbReference type="ARBA" id="ARBA00012865"/>
    </source>
</evidence>
<dbReference type="InterPro" id="IPR012338">
    <property type="entry name" value="Beta-lactam/transpept-like"/>
</dbReference>
<feature type="signal peptide" evidence="7">
    <location>
        <begin position="1"/>
        <end position="23"/>
    </location>
</feature>
<keyword evidence="7" id="KW-0732">Signal</keyword>